<protein>
    <submittedName>
        <fullName evidence="1">Uncharacterized protein</fullName>
    </submittedName>
</protein>
<name>A0AAV4WCQ3_9ARAC</name>
<evidence type="ECO:0000313" key="1">
    <source>
        <dbReference type="EMBL" id="GIY79634.1"/>
    </source>
</evidence>
<comment type="caution">
    <text evidence="1">The sequence shown here is derived from an EMBL/GenBank/DDBJ whole genome shotgun (WGS) entry which is preliminary data.</text>
</comment>
<gene>
    <name evidence="1" type="ORF">CDAR_197511</name>
</gene>
<dbReference type="EMBL" id="BPLQ01014428">
    <property type="protein sequence ID" value="GIY79634.1"/>
    <property type="molecule type" value="Genomic_DNA"/>
</dbReference>
<reference evidence="1 2" key="1">
    <citation type="submission" date="2021-06" db="EMBL/GenBank/DDBJ databases">
        <title>Caerostris darwini draft genome.</title>
        <authorList>
            <person name="Kono N."/>
            <person name="Arakawa K."/>
        </authorList>
    </citation>
    <scope>NUCLEOTIDE SEQUENCE [LARGE SCALE GENOMIC DNA]</scope>
</reference>
<evidence type="ECO:0000313" key="2">
    <source>
        <dbReference type="Proteomes" id="UP001054837"/>
    </source>
</evidence>
<dbReference type="AlphaFoldDB" id="A0AAV4WCQ3"/>
<accession>A0AAV4WCQ3</accession>
<sequence length="193" mass="21957">MLAVTSCSGNAHEYSNTESTPLTLVFLKQFSNVSGHSKMYPCITTQPGRTWPCSLKSFLFPTNMVPRRVWSSPPCLPLTSGSQRSKRMVKEVGSSMPYTKMAVQGKILHRLFTITVISKHAVDGESDLNMEGRSIFFEQNLVTFCIWRYSNSMFAEFVNQAVFANFWNSEHKDMYRESGLVTARHEVLKHCKL</sequence>
<dbReference type="Proteomes" id="UP001054837">
    <property type="component" value="Unassembled WGS sequence"/>
</dbReference>
<keyword evidence="2" id="KW-1185">Reference proteome</keyword>
<organism evidence="1 2">
    <name type="scientific">Caerostris darwini</name>
    <dbReference type="NCBI Taxonomy" id="1538125"/>
    <lineage>
        <taxon>Eukaryota</taxon>
        <taxon>Metazoa</taxon>
        <taxon>Ecdysozoa</taxon>
        <taxon>Arthropoda</taxon>
        <taxon>Chelicerata</taxon>
        <taxon>Arachnida</taxon>
        <taxon>Araneae</taxon>
        <taxon>Araneomorphae</taxon>
        <taxon>Entelegynae</taxon>
        <taxon>Araneoidea</taxon>
        <taxon>Araneidae</taxon>
        <taxon>Caerostris</taxon>
    </lineage>
</organism>
<proteinExistence type="predicted"/>